<dbReference type="FunFam" id="3.30.70.270:FF:000001">
    <property type="entry name" value="Diguanylate cyclase domain protein"/>
    <property type="match status" value="1"/>
</dbReference>
<evidence type="ECO:0000256" key="1">
    <source>
        <dbReference type="ARBA" id="ARBA00001946"/>
    </source>
</evidence>
<dbReference type="EMBL" id="CP009706">
    <property type="protein sequence ID" value="AIU72010.1"/>
    <property type="molecule type" value="Genomic_DNA"/>
</dbReference>
<dbReference type="InterPro" id="IPR043128">
    <property type="entry name" value="Rev_trsase/Diguanyl_cyclase"/>
</dbReference>
<accession>A0A097QZZ3</accession>
<dbReference type="AlphaFoldDB" id="A0A097QZZ3"/>
<dbReference type="NCBIfam" id="TIGR00254">
    <property type="entry name" value="GGDEF"/>
    <property type="match status" value="1"/>
</dbReference>
<comment type="catalytic activity">
    <reaction evidence="4">
        <text>2 GTP = 3',3'-c-di-GMP + 2 diphosphate</text>
        <dbReference type="Rhea" id="RHEA:24898"/>
        <dbReference type="ChEBI" id="CHEBI:33019"/>
        <dbReference type="ChEBI" id="CHEBI:37565"/>
        <dbReference type="ChEBI" id="CHEBI:58805"/>
        <dbReference type="EC" id="2.7.7.65"/>
    </reaction>
</comment>
<dbReference type="GO" id="GO:1902201">
    <property type="term" value="P:negative regulation of bacterial-type flagellum-dependent cell motility"/>
    <property type="evidence" value="ECO:0007669"/>
    <property type="project" value="TreeGrafter"/>
</dbReference>
<name>A0A097QZZ3_HAFAL</name>
<feature type="transmembrane region" description="Helical" evidence="5">
    <location>
        <begin position="116"/>
        <end position="137"/>
    </location>
</feature>
<evidence type="ECO:0000313" key="7">
    <source>
        <dbReference type="EMBL" id="AIU72010.1"/>
    </source>
</evidence>
<keyword evidence="5" id="KW-0812">Transmembrane</keyword>
<dbReference type="Pfam" id="PF00990">
    <property type="entry name" value="GGDEF"/>
    <property type="match status" value="1"/>
</dbReference>
<dbReference type="Gene3D" id="3.30.70.270">
    <property type="match status" value="1"/>
</dbReference>
<feature type="transmembrane region" description="Helical" evidence="5">
    <location>
        <begin position="44"/>
        <end position="63"/>
    </location>
</feature>
<dbReference type="PROSITE" id="PS50887">
    <property type="entry name" value="GGDEF"/>
    <property type="match status" value="1"/>
</dbReference>
<dbReference type="PANTHER" id="PTHR45138">
    <property type="entry name" value="REGULATORY COMPONENTS OF SENSORY TRANSDUCTION SYSTEM"/>
    <property type="match status" value="1"/>
</dbReference>
<dbReference type="SUPFAM" id="SSF55073">
    <property type="entry name" value="Nucleotide cyclase"/>
    <property type="match status" value="1"/>
</dbReference>
<evidence type="ECO:0000313" key="8">
    <source>
        <dbReference type="Proteomes" id="UP000029986"/>
    </source>
</evidence>
<keyword evidence="5" id="KW-0472">Membrane</keyword>
<evidence type="ECO:0000256" key="5">
    <source>
        <dbReference type="SAM" id="Phobius"/>
    </source>
</evidence>
<dbReference type="EC" id="2.7.7.65" evidence="3"/>
<comment type="pathway">
    <text evidence="2">Purine metabolism; 3',5'-cyclic di-GMP biosynthesis.</text>
</comment>
<keyword evidence="5" id="KW-1133">Transmembrane helix</keyword>
<dbReference type="CDD" id="cd01949">
    <property type="entry name" value="GGDEF"/>
    <property type="match status" value="1"/>
</dbReference>
<evidence type="ECO:0000256" key="2">
    <source>
        <dbReference type="ARBA" id="ARBA00004665"/>
    </source>
</evidence>
<dbReference type="SMART" id="SM00267">
    <property type="entry name" value="GGDEF"/>
    <property type="match status" value="1"/>
</dbReference>
<dbReference type="HOGENOM" id="CLU_000445_11_31_6"/>
<feature type="transmembrane region" description="Helical" evidence="5">
    <location>
        <begin position="247"/>
        <end position="269"/>
    </location>
</feature>
<feature type="transmembrane region" description="Helical" evidence="5">
    <location>
        <begin position="16"/>
        <end position="38"/>
    </location>
</feature>
<protein>
    <recommendedName>
        <fullName evidence="3">diguanylate cyclase</fullName>
        <ecNumber evidence="3">2.7.7.65</ecNumber>
    </recommendedName>
</protein>
<gene>
    <name evidence="7" type="ORF">AT03_06120</name>
</gene>
<feature type="transmembrane region" description="Helical" evidence="5">
    <location>
        <begin position="75"/>
        <end position="96"/>
    </location>
</feature>
<dbReference type="GO" id="GO:0005886">
    <property type="term" value="C:plasma membrane"/>
    <property type="evidence" value="ECO:0007669"/>
    <property type="project" value="TreeGrafter"/>
</dbReference>
<evidence type="ECO:0000256" key="3">
    <source>
        <dbReference type="ARBA" id="ARBA00012528"/>
    </source>
</evidence>
<organism evidence="7 8">
    <name type="scientific">Hafnia alvei FB1</name>
    <dbReference type="NCBI Taxonomy" id="1453496"/>
    <lineage>
        <taxon>Bacteria</taxon>
        <taxon>Pseudomonadati</taxon>
        <taxon>Pseudomonadota</taxon>
        <taxon>Gammaproteobacteria</taxon>
        <taxon>Enterobacterales</taxon>
        <taxon>Hafniaceae</taxon>
        <taxon>Hafnia</taxon>
    </lineage>
</organism>
<feature type="transmembrane region" description="Helical" evidence="5">
    <location>
        <begin position="220"/>
        <end position="241"/>
    </location>
</feature>
<evidence type="ECO:0000256" key="4">
    <source>
        <dbReference type="ARBA" id="ARBA00034247"/>
    </source>
</evidence>
<dbReference type="InterPro" id="IPR029787">
    <property type="entry name" value="Nucleotide_cyclase"/>
</dbReference>
<sequence>MKRSEVNTGSIKINKFVIFSIILLVVLFVLFRMFGYIRLPALEALFPVSTSVTLILNVLLALFMLMKFSVDRKHLYLVVLAFAYGISSLYLMSKLLSYPGVIFTEGGIGTNANDLAIYFIFRSASMAIFFLLSLFVYRLWNSRLVNMVSVTALCTCLTIILLSTAYFVSSHSLVLSLPIVDEGSLSYQQFWSSSVGLYLVLLWGGTTCAVMWFAGVKNNFWASLSLSCMAFLGSTMLLSGSEYLTSLAWYGAHLFEVLATFVVMLAFLFDIFKLYQKARIDYEISYNNSIRDPMTRLYNRSYYYDSLVNRMKSASKNAPITLLVADIDHFKRINDIYGHITGDRVIQYVAKTLQDSIRKTDIAARIGGEEFSVMLDGVSRDDALEIAEKIRVKICHHQDSPFGQDVPERITISIGIYTVMDNELTAEQCVARADEAMYQAKQEGRDRVVIYSARTTQIMRRENSVPLRVIYT</sequence>
<dbReference type="PATRIC" id="fig|1453496.5.peg.1225"/>
<dbReference type="RefSeq" id="WP_025800572.1">
    <property type="nucleotide sequence ID" value="NZ_CP009706.1"/>
</dbReference>
<dbReference type="Pfam" id="PF17158">
    <property type="entry name" value="MASE4"/>
    <property type="match status" value="1"/>
</dbReference>
<dbReference type="Proteomes" id="UP000029986">
    <property type="component" value="Chromosome"/>
</dbReference>
<feature type="domain" description="GGDEF" evidence="6">
    <location>
        <begin position="318"/>
        <end position="453"/>
    </location>
</feature>
<comment type="cofactor">
    <cofactor evidence="1">
        <name>Mg(2+)</name>
        <dbReference type="ChEBI" id="CHEBI:18420"/>
    </cofactor>
</comment>
<feature type="transmembrane region" description="Helical" evidence="5">
    <location>
        <begin position="189"/>
        <end position="213"/>
    </location>
</feature>
<dbReference type="InterPro" id="IPR000160">
    <property type="entry name" value="GGDEF_dom"/>
</dbReference>
<feature type="transmembrane region" description="Helical" evidence="5">
    <location>
        <begin position="144"/>
        <end position="169"/>
    </location>
</feature>
<dbReference type="PANTHER" id="PTHR45138:SF9">
    <property type="entry name" value="DIGUANYLATE CYCLASE DGCM-RELATED"/>
    <property type="match status" value="1"/>
</dbReference>
<dbReference type="InterPro" id="IPR050469">
    <property type="entry name" value="Diguanylate_Cyclase"/>
</dbReference>
<dbReference type="GO" id="GO:0043709">
    <property type="term" value="P:cell adhesion involved in single-species biofilm formation"/>
    <property type="evidence" value="ECO:0007669"/>
    <property type="project" value="TreeGrafter"/>
</dbReference>
<dbReference type="eggNOG" id="COG3706">
    <property type="taxonomic scope" value="Bacteria"/>
</dbReference>
<keyword evidence="8" id="KW-1185">Reference proteome</keyword>
<dbReference type="KEGG" id="hav:AT03_06120"/>
<dbReference type="OrthoDB" id="9812260at2"/>
<evidence type="ECO:0000259" key="6">
    <source>
        <dbReference type="PROSITE" id="PS50887"/>
    </source>
</evidence>
<proteinExistence type="predicted"/>
<reference evidence="7 8" key="1">
    <citation type="journal article" date="2014" name="Gut Pathog.">
        <title>Gene clusters of Hafnia alvei strain FB1 important in survival and pathogenesis: a draft genome perspective.</title>
        <authorList>
            <person name="Tan J.Y."/>
            <person name="Yin W.F."/>
            <person name="Chan K.G."/>
        </authorList>
    </citation>
    <scope>NUCLEOTIDE SEQUENCE [LARGE SCALE GENOMIC DNA]</scope>
    <source>
        <strain evidence="7 8">FB1</strain>
    </source>
</reference>
<dbReference type="GO" id="GO:0052621">
    <property type="term" value="F:diguanylate cyclase activity"/>
    <property type="evidence" value="ECO:0007669"/>
    <property type="project" value="UniProtKB-EC"/>
</dbReference>
<dbReference type="InterPro" id="IPR033424">
    <property type="entry name" value="MASE4"/>
</dbReference>